<feature type="transmembrane region" description="Helical" evidence="6">
    <location>
        <begin position="301"/>
        <end position="319"/>
    </location>
</feature>
<dbReference type="Proteomes" id="UP000469185">
    <property type="component" value="Unassembled WGS sequence"/>
</dbReference>
<dbReference type="Gene3D" id="1.20.1250.20">
    <property type="entry name" value="MFS general substrate transporter like domains"/>
    <property type="match status" value="1"/>
</dbReference>
<dbReference type="GO" id="GO:0005886">
    <property type="term" value="C:plasma membrane"/>
    <property type="evidence" value="ECO:0007669"/>
    <property type="project" value="UniProtKB-SubCell"/>
</dbReference>
<feature type="transmembrane region" description="Helical" evidence="6">
    <location>
        <begin position="139"/>
        <end position="161"/>
    </location>
</feature>
<feature type="transmembrane region" description="Helical" evidence="6">
    <location>
        <begin position="108"/>
        <end position="127"/>
    </location>
</feature>
<dbReference type="InterPro" id="IPR050189">
    <property type="entry name" value="MFS_Efflux_Transporters"/>
</dbReference>
<keyword evidence="9" id="KW-1185">Reference proteome</keyword>
<dbReference type="AlphaFoldDB" id="A0A6N9YLS3"/>
<evidence type="ECO:0000259" key="7">
    <source>
        <dbReference type="PROSITE" id="PS50850"/>
    </source>
</evidence>
<dbReference type="SUPFAM" id="SSF103473">
    <property type="entry name" value="MFS general substrate transporter"/>
    <property type="match status" value="1"/>
</dbReference>
<dbReference type="GO" id="GO:0022857">
    <property type="term" value="F:transmembrane transporter activity"/>
    <property type="evidence" value="ECO:0007669"/>
    <property type="project" value="InterPro"/>
</dbReference>
<dbReference type="PROSITE" id="PS50850">
    <property type="entry name" value="MFS"/>
    <property type="match status" value="1"/>
</dbReference>
<keyword evidence="5 6" id="KW-0472">Membrane</keyword>
<name>A0A6N9YLS3_9ACTN</name>
<keyword evidence="2" id="KW-1003">Cell membrane</keyword>
<gene>
    <name evidence="8" type="ORF">G1H11_11145</name>
</gene>
<reference evidence="8 9" key="1">
    <citation type="submission" date="2020-02" db="EMBL/GenBank/DDBJ databases">
        <authorList>
            <person name="Li X.-J."/>
            <person name="Feng X.-M."/>
        </authorList>
    </citation>
    <scope>NUCLEOTIDE SEQUENCE [LARGE SCALE GENOMIC DNA]</scope>
    <source>
        <strain evidence="8 9">CGMCC 4.7225</strain>
    </source>
</reference>
<feature type="transmembrane region" description="Helical" evidence="6">
    <location>
        <begin position="364"/>
        <end position="386"/>
    </location>
</feature>
<dbReference type="InterPro" id="IPR020846">
    <property type="entry name" value="MFS_dom"/>
</dbReference>
<feature type="transmembrane region" description="Helical" evidence="6">
    <location>
        <begin position="80"/>
        <end position="102"/>
    </location>
</feature>
<keyword evidence="3 6" id="KW-0812">Transmembrane</keyword>
<feature type="transmembrane region" description="Helical" evidence="6">
    <location>
        <begin position="210"/>
        <end position="229"/>
    </location>
</feature>
<evidence type="ECO:0000256" key="4">
    <source>
        <dbReference type="ARBA" id="ARBA00022989"/>
    </source>
</evidence>
<feature type="transmembrane region" description="Helical" evidence="6">
    <location>
        <begin position="249"/>
        <end position="268"/>
    </location>
</feature>
<sequence length="397" mass="39522">MHPAAAAKSSLPWPALLTLGATTLVMVTAEMLPTAVLVPMSRGLGVAEPLVGQLVAAWALTVVVASLPLTYLTRRIDRRTLILAGIVLLAASSLLTAVAPVYAVALAARLVGAVSVGLLWATANAHVADLVEDKDLGQAVAVVLGGATLGMVVGTPVARLIADASSWRAAFVVLAVAALGTGLLVRALVPARPRRAAASADDPGPARGPLGPTLVVVTLVGLLLVGHYGAYTFITRLGERAAALLPGEMSGLLLAFGLASAAGVALAGRLARRTTLGLIAASTATAFMLLALTWAESPVSGLVTILALGLASGAVPPLAQTEILRLAGTGHRDLAAALIPVVFNGGIAIGAAAASLLVGRAGPAALPIPAAAIAAIAALGLGIAAARRQFRAGERHA</sequence>
<proteinExistence type="predicted"/>
<dbReference type="EMBL" id="JAAGOB010000005">
    <property type="protein sequence ID" value="NED95867.1"/>
    <property type="molecule type" value="Genomic_DNA"/>
</dbReference>
<dbReference type="InterPro" id="IPR011701">
    <property type="entry name" value="MFS"/>
</dbReference>
<evidence type="ECO:0000256" key="2">
    <source>
        <dbReference type="ARBA" id="ARBA00022475"/>
    </source>
</evidence>
<evidence type="ECO:0000256" key="1">
    <source>
        <dbReference type="ARBA" id="ARBA00004651"/>
    </source>
</evidence>
<dbReference type="PANTHER" id="PTHR43124">
    <property type="entry name" value="PURINE EFFLUX PUMP PBUE"/>
    <property type="match status" value="1"/>
</dbReference>
<feature type="transmembrane region" description="Helical" evidence="6">
    <location>
        <begin position="275"/>
        <end position="295"/>
    </location>
</feature>
<feature type="transmembrane region" description="Helical" evidence="6">
    <location>
        <begin position="53"/>
        <end position="73"/>
    </location>
</feature>
<dbReference type="Pfam" id="PF07690">
    <property type="entry name" value="MFS_1"/>
    <property type="match status" value="1"/>
</dbReference>
<dbReference type="InterPro" id="IPR036259">
    <property type="entry name" value="MFS_trans_sf"/>
</dbReference>
<feature type="transmembrane region" description="Helical" evidence="6">
    <location>
        <begin position="167"/>
        <end position="189"/>
    </location>
</feature>
<accession>A0A6N9YLS3</accession>
<feature type="transmembrane region" description="Helical" evidence="6">
    <location>
        <begin position="334"/>
        <end position="358"/>
    </location>
</feature>
<evidence type="ECO:0000256" key="5">
    <source>
        <dbReference type="ARBA" id="ARBA00023136"/>
    </source>
</evidence>
<dbReference type="PANTHER" id="PTHR43124:SF3">
    <property type="entry name" value="CHLORAMPHENICOL EFFLUX PUMP RV0191"/>
    <property type="match status" value="1"/>
</dbReference>
<evidence type="ECO:0000313" key="8">
    <source>
        <dbReference type="EMBL" id="NED95867.1"/>
    </source>
</evidence>
<evidence type="ECO:0000256" key="3">
    <source>
        <dbReference type="ARBA" id="ARBA00022692"/>
    </source>
</evidence>
<evidence type="ECO:0000256" key="6">
    <source>
        <dbReference type="SAM" id="Phobius"/>
    </source>
</evidence>
<comment type="caution">
    <text evidence="8">The sequence shown here is derived from an EMBL/GenBank/DDBJ whole genome shotgun (WGS) entry which is preliminary data.</text>
</comment>
<evidence type="ECO:0000313" key="9">
    <source>
        <dbReference type="Proteomes" id="UP000469185"/>
    </source>
</evidence>
<protein>
    <submittedName>
        <fullName evidence="8">MFS transporter</fullName>
    </submittedName>
</protein>
<organism evidence="8 9">
    <name type="scientific">Phytoactinopolyspora alkaliphila</name>
    <dbReference type="NCBI Taxonomy" id="1783498"/>
    <lineage>
        <taxon>Bacteria</taxon>
        <taxon>Bacillati</taxon>
        <taxon>Actinomycetota</taxon>
        <taxon>Actinomycetes</taxon>
        <taxon>Jiangellales</taxon>
        <taxon>Jiangellaceae</taxon>
        <taxon>Phytoactinopolyspora</taxon>
    </lineage>
</organism>
<comment type="subcellular location">
    <subcellularLocation>
        <location evidence="1">Cell membrane</location>
        <topology evidence="1">Multi-pass membrane protein</topology>
    </subcellularLocation>
</comment>
<feature type="domain" description="Major facilitator superfamily (MFS) profile" evidence="7">
    <location>
        <begin position="14"/>
        <end position="389"/>
    </location>
</feature>
<keyword evidence="4 6" id="KW-1133">Transmembrane helix</keyword>